<dbReference type="RefSeq" id="WP_126232435.1">
    <property type="nucleotide sequence ID" value="NZ_PRBV01000014.1"/>
</dbReference>
<evidence type="ECO:0000313" key="2">
    <source>
        <dbReference type="EMBL" id="RTJ78318.1"/>
    </source>
</evidence>
<feature type="transmembrane region" description="Helical" evidence="1">
    <location>
        <begin position="21"/>
        <end position="41"/>
    </location>
</feature>
<dbReference type="Proteomes" id="UP000288507">
    <property type="component" value="Unassembled WGS sequence"/>
</dbReference>
<dbReference type="EMBL" id="PRBV01000014">
    <property type="protein sequence ID" value="RTJ78318.1"/>
    <property type="molecule type" value="Genomic_DNA"/>
</dbReference>
<gene>
    <name evidence="2" type="ORF">C3H57_08405</name>
</gene>
<accession>A0A431EAF3</accession>
<evidence type="ECO:0000256" key="1">
    <source>
        <dbReference type="SAM" id="Phobius"/>
    </source>
</evidence>
<proteinExistence type="predicted"/>
<keyword evidence="1" id="KW-1133">Transmembrane helix</keyword>
<organism evidence="2 3">
    <name type="scientific">Campylobacter jejuni</name>
    <dbReference type="NCBI Taxonomy" id="197"/>
    <lineage>
        <taxon>Bacteria</taxon>
        <taxon>Pseudomonadati</taxon>
        <taxon>Campylobacterota</taxon>
        <taxon>Epsilonproteobacteria</taxon>
        <taxon>Campylobacterales</taxon>
        <taxon>Campylobacteraceae</taxon>
        <taxon>Campylobacter</taxon>
    </lineage>
</organism>
<keyword evidence="1" id="KW-0812">Transmembrane</keyword>
<dbReference type="AlphaFoldDB" id="A0A431EAF3"/>
<keyword evidence="1" id="KW-0472">Membrane</keyword>
<reference evidence="2 3" key="1">
    <citation type="journal article" date="2019" name="Appl. Environ. Microbiol.">
        <title>Population genetics and characterization of Campylobacter jejuni isolates in western jackdaws and game birds in Finland.</title>
        <authorList>
            <person name="Kovanen S."/>
            <person name="Rossi M."/>
            <person name="Pohja-Mykra M."/>
            <person name="Nieminen T."/>
            <person name="Raunio-Saarnisto M."/>
            <person name="Sauvala M."/>
            <person name="Fredriksson-Ahomaa M."/>
            <person name="Hanninen M.L."/>
            <person name="Kivisto R."/>
        </authorList>
    </citation>
    <scope>NUCLEOTIDE SEQUENCE [LARGE SCALE GENOMIC DNA]</scope>
    <source>
        <strain evidence="2 3">CB313</strain>
    </source>
</reference>
<evidence type="ECO:0000313" key="3">
    <source>
        <dbReference type="Proteomes" id="UP000288507"/>
    </source>
</evidence>
<comment type="caution">
    <text evidence="2">The sequence shown here is derived from an EMBL/GenBank/DDBJ whole genome shotgun (WGS) entry which is preliminary data.</text>
</comment>
<sequence>MTIFGVDSDRDITLYGFLKEVTVCLFVLVLLILVLPIVFLIELSEGTYKWFLKQSTRVRDDKLLQEIQTGGE</sequence>
<name>A0A431EAF3_CAMJU</name>
<protein>
    <submittedName>
        <fullName evidence="2">Uncharacterized protein</fullName>
    </submittedName>
</protein>